<name>A0A0H2SRV9_9AGAM</name>
<dbReference type="STRING" id="27342.A0A0H2SRV9"/>
<feature type="compositionally biased region" description="Polar residues" evidence="5">
    <location>
        <begin position="409"/>
        <end position="421"/>
    </location>
</feature>
<evidence type="ECO:0000256" key="3">
    <source>
        <dbReference type="ARBA" id="ARBA00021502"/>
    </source>
</evidence>
<dbReference type="EMBL" id="KQ085884">
    <property type="protein sequence ID" value="KLO19861.1"/>
    <property type="molecule type" value="Genomic_DNA"/>
</dbReference>
<feature type="domain" description="Pre-rRNA-processing protein RIX1 N-terminal" evidence="6">
    <location>
        <begin position="10"/>
        <end position="192"/>
    </location>
</feature>
<evidence type="ECO:0000256" key="1">
    <source>
        <dbReference type="ARBA" id="ARBA00004123"/>
    </source>
</evidence>
<evidence type="ECO:0000256" key="5">
    <source>
        <dbReference type="SAM" id="MobiDB-lite"/>
    </source>
</evidence>
<evidence type="ECO:0000256" key="2">
    <source>
        <dbReference type="ARBA" id="ARBA00010511"/>
    </source>
</evidence>
<reference evidence="7 8" key="1">
    <citation type="submission" date="2015-04" db="EMBL/GenBank/DDBJ databases">
        <title>Complete genome sequence of Schizopora paradoxa KUC8140, a cosmopolitan wood degrader in East Asia.</title>
        <authorList>
            <consortium name="DOE Joint Genome Institute"/>
            <person name="Min B."/>
            <person name="Park H."/>
            <person name="Jang Y."/>
            <person name="Kim J.-J."/>
            <person name="Kim K.H."/>
            <person name="Pangilinan J."/>
            <person name="Lipzen A."/>
            <person name="Riley R."/>
            <person name="Grigoriev I.V."/>
            <person name="Spatafora J.W."/>
            <person name="Choi I.-G."/>
        </authorList>
    </citation>
    <scope>NUCLEOTIDE SEQUENCE [LARGE SCALE GENOMIC DNA]</scope>
    <source>
        <strain evidence="7 8">KUC8140</strain>
    </source>
</reference>
<evidence type="ECO:0000256" key="4">
    <source>
        <dbReference type="ARBA" id="ARBA00023242"/>
    </source>
</evidence>
<dbReference type="GO" id="GO:0006364">
    <property type="term" value="P:rRNA processing"/>
    <property type="evidence" value="ECO:0007669"/>
    <property type="project" value="TreeGrafter"/>
</dbReference>
<proteinExistence type="inferred from homology"/>
<feature type="compositionally biased region" description="Acidic residues" evidence="5">
    <location>
        <begin position="741"/>
        <end position="750"/>
    </location>
</feature>
<dbReference type="PANTHER" id="PTHR34105:SF1">
    <property type="entry name" value="PROLINE-, GLUTAMIC ACID- AND LEUCINE-RICH PROTEIN 1"/>
    <property type="match status" value="1"/>
</dbReference>
<dbReference type="InParanoid" id="A0A0H2SRV9"/>
<dbReference type="OrthoDB" id="20900at2759"/>
<feature type="region of interest" description="Disordered" evidence="5">
    <location>
        <begin position="699"/>
        <end position="718"/>
    </location>
</feature>
<evidence type="ECO:0000259" key="6">
    <source>
        <dbReference type="Pfam" id="PF08167"/>
    </source>
</evidence>
<sequence>MDSNDILHTFLQTYLSDDALSVTFLPAILSGLSSCDVENSTHLSKWVNRVNSLIHSKDAGIRWAGLCLALKTSQLARSVLLSSGQAWVAAVIPLLSKADNPVTYKAAIRLLTYIFTTTTDLSEFQRQVVTPNVPKFSNALISLTEKFADLGLKIYCMDVLSVLVQKFSTLHRPLAPQLSSLSLSFLNGSPASPTPKQLTKSACRLHACLHNTGGKVGGSALWRKSMDETIDFCNEALNALRSDPSNSSQYADDPMVFTNVNLDRLNCGVELLCCLLCTSVSRPVLVPVKSLVSLCTELMNAAASKEISNDIDPSFTALAVGTHVYLLEMACRLTSVLSACVGKRLGPEHSKILSILAFNLERTLPTRLKIPLVRLLPALLGPCFHPADPLVAGRIIKSLLPTLARTFSQKSPAESPSSQVKGNKKAKRRVQGYEGDEVFKTGSEVIFSSPEEGELILHTVDALPYLLRTADLPEYLQSLTSRLLLSLLVVLPTVSASSVSNDLTLHGKILSRVKDITLELCSASGSILSKSLPVVVTAIGSEIDNRPQARKSIVHERLIVDLMLHPRLPPLLRPLPRLNEIALTSKEEGEEEKKTREAIGLTDVHASSTREMLVTNSSANTELEIDSQATAAGRAVDKPSHATVMDQAPPSDSGIHLPFTAPTQRPQEQPKIQVEEPNIEGIKAHSMEVEMRAGDLKGPLESQTHQMPHSDAKDPSKLGTLAEEISTVKTFKTPPAHDSMVVDDDDDDGDIVIPPLSMASDSDSDE</sequence>
<accession>A0A0H2SRV9</accession>
<dbReference type="FunCoup" id="A0A0H2SRV9">
    <property type="interactions" value="175"/>
</dbReference>
<keyword evidence="4" id="KW-0539">Nucleus</keyword>
<dbReference type="InterPro" id="IPR016024">
    <property type="entry name" value="ARM-type_fold"/>
</dbReference>
<comment type="subcellular location">
    <subcellularLocation>
        <location evidence="1">Nucleus</location>
    </subcellularLocation>
</comment>
<dbReference type="PANTHER" id="PTHR34105">
    <property type="entry name" value="PROLINE-, GLUTAMIC ACID- AND LEUCINE-RICH PROTEIN 1"/>
    <property type="match status" value="1"/>
</dbReference>
<evidence type="ECO:0000313" key="7">
    <source>
        <dbReference type="EMBL" id="KLO19861.1"/>
    </source>
</evidence>
<dbReference type="InterPro" id="IPR012583">
    <property type="entry name" value="RIX1_N"/>
</dbReference>
<dbReference type="SUPFAM" id="SSF48371">
    <property type="entry name" value="ARM repeat"/>
    <property type="match status" value="1"/>
</dbReference>
<comment type="similarity">
    <text evidence="2">Belongs to the RIX1/PELP1 family.</text>
</comment>
<keyword evidence="8" id="KW-1185">Reference proteome</keyword>
<feature type="region of interest" description="Disordered" evidence="5">
    <location>
        <begin position="642"/>
        <end position="675"/>
    </location>
</feature>
<evidence type="ECO:0000313" key="8">
    <source>
        <dbReference type="Proteomes" id="UP000053477"/>
    </source>
</evidence>
<dbReference type="GO" id="GO:0005634">
    <property type="term" value="C:nucleus"/>
    <property type="evidence" value="ECO:0007669"/>
    <property type="project" value="UniProtKB-SubCell"/>
</dbReference>
<organism evidence="7 8">
    <name type="scientific">Schizopora paradoxa</name>
    <dbReference type="NCBI Taxonomy" id="27342"/>
    <lineage>
        <taxon>Eukaryota</taxon>
        <taxon>Fungi</taxon>
        <taxon>Dikarya</taxon>
        <taxon>Basidiomycota</taxon>
        <taxon>Agaricomycotina</taxon>
        <taxon>Agaricomycetes</taxon>
        <taxon>Hymenochaetales</taxon>
        <taxon>Schizoporaceae</taxon>
        <taxon>Schizopora</taxon>
    </lineage>
</organism>
<protein>
    <recommendedName>
        <fullName evidence="3">Pre-rRNA-processing protein RIX1</fullName>
    </recommendedName>
</protein>
<dbReference type="AlphaFoldDB" id="A0A0H2SRV9"/>
<feature type="region of interest" description="Disordered" evidence="5">
    <location>
        <begin position="409"/>
        <end position="431"/>
    </location>
</feature>
<dbReference type="Proteomes" id="UP000053477">
    <property type="component" value="Unassembled WGS sequence"/>
</dbReference>
<dbReference type="Pfam" id="PF08167">
    <property type="entry name" value="RIX1"/>
    <property type="match status" value="1"/>
</dbReference>
<gene>
    <name evidence="7" type="ORF">SCHPADRAFT_934991</name>
</gene>
<feature type="region of interest" description="Disordered" evidence="5">
    <location>
        <begin position="726"/>
        <end position="766"/>
    </location>
</feature>